<evidence type="ECO:0000256" key="3">
    <source>
        <dbReference type="ARBA" id="ARBA00023012"/>
    </source>
</evidence>
<evidence type="ECO:0000256" key="8">
    <source>
        <dbReference type="PROSITE-ProRule" id="PRU00169"/>
    </source>
</evidence>
<keyword evidence="5 9" id="KW-0238">DNA-binding</keyword>
<comment type="caution">
    <text evidence="12">The sequence shown here is derived from an EMBL/GenBank/DDBJ whole genome shotgun (WGS) entry which is preliminary data.</text>
</comment>
<accession>A5KK49</accession>
<dbReference type="PANTHER" id="PTHR48111:SF2">
    <property type="entry name" value="RESPONSE REGULATOR SAER"/>
    <property type="match status" value="1"/>
</dbReference>
<feature type="DNA-binding region" description="OmpR/PhoB-type" evidence="9">
    <location>
        <begin position="135"/>
        <end position="234"/>
    </location>
</feature>
<dbReference type="FunFam" id="1.10.10.10:FF:000018">
    <property type="entry name" value="DNA-binding response regulator ResD"/>
    <property type="match status" value="1"/>
</dbReference>
<dbReference type="SUPFAM" id="SSF46894">
    <property type="entry name" value="C-terminal effector domain of the bipartite response regulators"/>
    <property type="match status" value="1"/>
</dbReference>
<dbReference type="InterPro" id="IPR001867">
    <property type="entry name" value="OmpR/PhoB-type_DNA-bd"/>
</dbReference>
<evidence type="ECO:0000259" key="11">
    <source>
        <dbReference type="PROSITE" id="PS51755"/>
    </source>
</evidence>
<dbReference type="Gene3D" id="6.10.250.690">
    <property type="match status" value="1"/>
</dbReference>
<evidence type="ECO:0000256" key="6">
    <source>
        <dbReference type="ARBA" id="ARBA00023163"/>
    </source>
</evidence>
<dbReference type="GO" id="GO:0032993">
    <property type="term" value="C:protein-DNA complex"/>
    <property type="evidence" value="ECO:0007669"/>
    <property type="project" value="TreeGrafter"/>
</dbReference>
<organism evidence="12 13">
    <name type="scientific">[Ruminococcus] torques ATCC 27756</name>
    <dbReference type="NCBI Taxonomy" id="411460"/>
    <lineage>
        <taxon>Bacteria</taxon>
        <taxon>Bacillati</taxon>
        <taxon>Bacillota</taxon>
        <taxon>Clostridia</taxon>
        <taxon>Lachnospirales</taxon>
        <taxon>Lachnospiraceae</taxon>
        <taxon>Mediterraneibacter</taxon>
    </lineage>
</organism>
<evidence type="ECO:0000256" key="1">
    <source>
        <dbReference type="ARBA" id="ARBA00018672"/>
    </source>
</evidence>
<evidence type="ECO:0000259" key="10">
    <source>
        <dbReference type="PROSITE" id="PS50110"/>
    </source>
</evidence>
<gene>
    <name evidence="12" type="ORF">RUMTOR_00598</name>
</gene>
<dbReference type="PaxDb" id="411460-RUMTOR_00598"/>
<reference evidence="12 13" key="2">
    <citation type="submission" date="2007-04" db="EMBL/GenBank/DDBJ databases">
        <title>Draft genome sequence of Ruminococcus torques (ATCC 27756).</title>
        <authorList>
            <person name="Sudarsanam P."/>
            <person name="Ley R."/>
            <person name="Guruge J."/>
            <person name="Turnbaugh P.J."/>
            <person name="Mahowald M."/>
            <person name="Liep D."/>
            <person name="Gordon J."/>
        </authorList>
    </citation>
    <scope>NUCLEOTIDE SEQUENCE [LARGE SCALE GENOMIC DNA]</scope>
    <source>
        <strain evidence="12 13">ATCC 27756</strain>
    </source>
</reference>
<evidence type="ECO:0000256" key="4">
    <source>
        <dbReference type="ARBA" id="ARBA00023015"/>
    </source>
</evidence>
<dbReference type="CDD" id="cd17624">
    <property type="entry name" value="REC_OmpR_PmrA-like"/>
    <property type="match status" value="1"/>
</dbReference>
<dbReference type="PROSITE" id="PS51755">
    <property type="entry name" value="OMPR_PHOB"/>
    <property type="match status" value="1"/>
</dbReference>
<keyword evidence="6" id="KW-0804">Transcription</keyword>
<dbReference type="Gene3D" id="1.10.10.10">
    <property type="entry name" value="Winged helix-like DNA-binding domain superfamily/Winged helix DNA-binding domain"/>
    <property type="match status" value="1"/>
</dbReference>
<dbReference type="SMART" id="SM00862">
    <property type="entry name" value="Trans_reg_C"/>
    <property type="match status" value="1"/>
</dbReference>
<comment type="function">
    <text evidence="7">May play the central regulatory role in sporulation. It may be an element of the effector pathway responsible for the activation of sporulation genes in response to nutritional stress. Spo0A may act in concert with spo0H (a sigma factor) to control the expression of some genes that are critical to the sporulation process.</text>
</comment>
<dbReference type="Gene3D" id="3.40.50.2300">
    <property type="match status" value="1"/>
</dbReference>
<evidence type="ECO:0000256" key="9">
    <source>
        <dbReference type="PROSITE-ProRule" id="PRU01091"/>
    </source>
</evidence>
<dbReference type="HOGENOM" id="CLU_000445_30_3_9"/>
<dbReference type="SMART" id="SM00448">
    <property type="entry name" value="REC"/>
    <property type="match status" value="1"/>
</dbReference>
<feature type="domain" description="OmpR/PhoB-type" evidence="11">
    <location>
        <begin position="135"/>
        <end position="234"/>
    </location>
</feature>
<keyword evidence="3" id="KW-0902">Two-component regulatory system</keyword>
<dbReference type="InterPro" id="IPR036388">
    <property type="entry name" value="WH-like_DNA-bd_sf"/>
</dbReference>
<dbReference type="Pfam" id="PF00486">
    <property type="entry name" value="Trans_reg_C"/>
    <property type="match status" value="1"/>
</dbReference>
<dbReference type="GO" id="GO:0000156">
    <property type="term" value="F:phosphorelay response regulator activity"/>
    <property type="evidence" value="ECO:0007669"/>
    <property type="project" value="TreeGrafter"/>
</dbReference>
<reference evidence="12 13" key="1">
    <citation type="submission" date="2007-03" db="EMBL/GenBank/DDBJ databases">
        <authorList>
            <person name="Fulton L."/>
            <person name="Clifton S."/>
            <person name="Fulton B."/>
            <person name="Xu J."/>
            <person name="Minx P."/>
            <person name="Pepin K.H."/>
            <person name="Johnson M."/>
            <person name="Thiruvilangam P."/>
            <person name="Bhonagiri V."/>
            <person name="Nash W.E."/>
            <person name="Mardis E.R."/>
            <person name="Wilson R.K."/>
        </authorList>
    </citation>
    <scope>NUCLEOTIDE SEQUENCE [LARGE SCALE GENOMIC DNA]</scope>
    <source>
        <strain evidence="12 13">ATCC 27756</strain>
    </source>
</reference>
<dbReference type="Proteomes" id="UP000003577">
    <property type="component" value="Unassembled WGS sequence"/>
</dbReference>
<dbReference type="InterPro" id="IPR011006">
    <property type="entry name" value="CheY-like_superfamily"/>
</dbReference>
<evidence type="ECO:0000313" key="13">
    <source>
        <dbReference type="Proteomes" id="UP000003577"/>
    </source>
</evidence>
<evidence type="ECO:0000256" key="2">
    <source>
        <dbReference type="ARBA" id="ARBA00022553"/>
    </source>
</evidence>
<dbReference type="FunFam" id="3.40.50.2300:FF:000001">
    <property type="entry name" value="DNA-binding response regulator PhoB"/>
    <property type="match status" value="1"/>
</dbReference>
<protein>
    <recommendedName>
        <fullName evidence="1">Stage 0 sporulation protein A homolog</fullName>
    </recommendedName>
</protein>
<feature type="modified residue" description="4-aspartylphosphate" evidence="8">
    <location>
        <position position="59"/>
    </location>
</feature>
<dbReference type="InterPro" id="IPR001789">
    <property type="entry name" value="Sig_transdc_resp-reg_receiver"/>
</dbReference>
<dbReference type="Pfam" id="PF00072">
    <property type="entry name" value="Response_reg"/>
    <property type="match status" value="1"/>
</dbReference>
<dbReference type="PANTHER" id="PTHR48111">
    <property type="entry name" value="REGULATOR OF RPOS"/>
    <property type="match status" value="1"/>
</dbReference>
<keyword evidence="2 8" id="KW-0597">Phosphoprotein</keyword>
<proteinExistence type="predicted"/>
<name>A5KK49_9FIRM</name>
<evidence type="ECO:0000313" key="12">
    <source>
        <dbReference type="EMBL" id="EDK25702.1"/>
    </source>
</evidence>
<dbReference type="SUPFAM" id="SSF52172">
    <property type="entry name" value="CheY-like"/>
    <property type="match status" value="1"/>
</dbReference>
<dbReference type="InterPro" id="IPR039420">
    <property type="entry name" value="WalR-like"/>
</dbReference>
<dbReference type="CDD" id="cd00383">
    <property type="entry name" value="trans_reg_C"/>
    <property type="match status" value="1"/>
</dbReference>
<dbReference type="AlphaFoldDB" id="A5KK49"/>
<keyword evidence="4" id="KW-0805">Transcription regulation</keyword>
<dbReference type="GO" id="GO:0006355">
    <property type="term" value="P:regulation of DNA-templated transcription"/>
    <property type="evidence" value="ECO:0007669"/>
    <property type="project" value="InterPro"/>
</dbReference>
<dbReference type="GO" id="GO:0000976">
    <property type="term" value="F:transcription cis-regulatory region binding"/>
    <property type="evidence" value="ECO:0007669"/>
    <property type="project" value="TreeGrafter"/>
</dbReference>
<dbReference type="GO" id="GO:0005829">
    <property type="term" value="C:cytosol"/>
    <property type="evidence" value="ECO:0007669"/>
    <property type="project" value="TreeGrafter"/>
</dbReference>
<sequence>MRMEMEHRNSVLIVEDDVNINGLLKEALEKEGYICTQAFSGTEARMILQGERYSVILLDLMLPGIPGEEVLRDIRKKGNTPVIILTAKDTIDDKVEFLRGGADDYVTKPFDIKEVTARVEVQIRRAETTGRKEEEHRFTYQELELNKGDFTVKVGNTELPHITKQEFSILELLLKHPKKVFSKEEMFEYAWEEQYMGETKTLDVHISNIRKKIKAVTDKEYIETVWGIGYRLHP</sequence>
<dbReference type="PROSITE" id="PS50110">
    <property type="entry name" value="RESPONSE_REGULATORY"/>
    <property type="match status" value="1"/>
</dbReference>
<evidence type="ECO:0000256" key="7">
    <source>
        <dbReference type="ARBA" id="ARBA00024867"/>
    </source>
</evidence>
<dbReference type="EMBL" id="AAVP02000001">
    <property type="protein sequence ID" value="EDK25702.1"/>
    <property type="molecule type" value="Genomic_DNA"/>
</dbReference>
<evidence type="ECO:0000256" key="5">
    <source>
        <dbReference type="ARBA" id="ARBA00023125"/>
    </source>
</evidence>
<dbReference type="InterPro" id="IPR016032">
    <property type="entry name" value="Sig_transdc_resp-reg_C-effctor"/>
</dbReference>
<feature type="domain" description="Response regulatory" evidence="10">
    <location>
        <begin position="10"/>
        <end position="123"/>
    </location>
</feature>